<comment type="caution">
    <text evidence="2">The sequence shown here is derived from an EMBL/GenBank/DDBJ whole genome shotgun (WGS) entry which is preliminary data.</text>
</comment>
<dbReference type="AlphaFoldDB" id="A0A8H7ZYY3"/>
<feature type="region of interest" description="Disordered" evidence="1">
    <location>
        <begin position="1"/>
        <end position="34"/>
    </location>
</feature>
<reference evidence="2 3" key="1">
    <citation type="journal article" name="Sci. Rep.">
        <title>Genome-scale phylogenetic analyses confirm Olpidium as the closest living zoosporic fungus to the non-flagellated, terrestrial fungi.</title>
        <authorList>
            <person name="Chang Y."/>
            <person name="Rochon D."/>
            <person name="Sekimoto S."/>
            <person name="Wang Y."/>
            <person name="Chovatia M."/>
            <person name="Sandor L."/>
            <person name="Salamov A."/>
            <person name="Grigoriev I.V."/>
            <person name="Stajich J.E."/>
            <person name="Spatafora J.W."/>
        </authorList>
    </citation>
    <scope>NUCLEOTIDE SEQUENCE [LARGE SCALE GENOMIC DNA]</scope>
    <source>
        <strain evidence="2">S191</strain>
    </source>
</reference>
<protein>
    <submittedName>
        <fullName evidence="2">Uncharacterized protein</fullName>
    </submittedName>
</protein>
<accession>A0A8H7ZYY3</accession>
<evidence type="ECO:0000256" key="1">
    <source>
        <dbReference type="SAM" id="MobiDB-lite"/>
    </source>
</evidence>
<sequence length="185" mass="20864">MEKLSQPLHDEQAAAGSLGSEKTSGKRRLSCGNADTHRTYYRKHSGSHPAENPRLAKAKAELQEAQKAPILRYFFCPYRSRLSELGKIAFSLFTKSGLLMNGGITPEDLSKFLKMDDWRVAEVPNADRSANTADWARLTWDKLETLCDREDELAKRRHENSSKQGSLSAQVVRTLDAADILFDYF</sequence>
<organism evidence="2 3">
    <name type="scientific">Olpidium bornovanus</name>
    <dbReference type="NCBI Taxonomy" id="278681"/>
    <lineage>
        <taxon>Eukaryota</taxon>
        <taxon>Fungi</taxon>
        <taxon>Fungi incertae sedis</taxon>
        <taxon>Olpidiomycota</taxon>
        <taxon>Olpidiomycotina</taxon>
        <taxon>Olpidiomycetes</taxon>
        <taxon>Olpidiales</taxon>
        <taxon>Olpidiaceae</taxon>
        <taxon>Olpidium</taxon>
    </lineage>
</organism>
<dbReference type="EMBL" id="JAEFCI010002926">
    <property type="protein sequence ID" value="KAG5461911.1"/>
    <property type="molecule type" value="Genomic_DNA"/>
</dbReference>
<gene>
    <name evidence="2" type="ORF">BJ554DRAFT_5826</name>
</gene>
<dbReference type="Proteomes" id="UP000673691">
    <property type="component" value="Unassembled WGS sequence"/>
</dbReference>
<evidence type="ECO:0000313" key="3">
    <source>
        <dbReference type="Proteomes" id="UP000673691"/>
    </source>
</evidence>
<name>A0A8H7ZYY3_9FUNG</name>
<evidence type="ECO:0000313" key="2">
    <source>
        <dbReference type="EMBL" id="KAG5461911.1"/>
    </source>
</evidence>
<feature type="compositionally biased region" description="Basic and acidic residues" evidence="1">
    <location>
        <begin position="1"/>
        <end position="12"/>
    </location>
</feature>
<keyword evidence="3" id="KW-1185">Reference proteome</keyword>
<proteinExistence type="predicted"/>